<name>A0A1E8CMM9_9GAMM</name>
<evidence type="ECO:0000256" key="3">
    <source>
        <dbReference type="ARBA" id="ARBA00010088"/>
    </source>
</evidence>
<organism evidence="15 16">
    <name type="scientific">Pseudohongiella acticola</name>
    <dbReference type="NCBI Taxonomy" id="1524254"/>
    <lineage>
        <taxon>Bacteria</taxon>
        <taxon>Pseudomonadati</taxon>
        <taxon>Pseudomonadota</taxon>
        <taxon>Gammaproteobacteria</taxon>
        <taxon>Pseudomonadales</taxon>
        <taxon>Pseudohongiellaceae</taxon>
        <taxon>Pseudohongiella</taxon>
    </lineage>
</organism>
<evidence type="ECO:0000256" key="5">
    <source>
        <dbReference type="ARBA" id="ARBA00021843"/>
    </source>
</evidence>
<evidence type="ECO:0000256" key="9">
    <source>
        <dbReference type="ARBA" id="ARBA00022801"/>
    </source>
</evidence>
<gene>
    <name evidence="15" type="ORF">PHACT_10825</name>
</gene>
<keyword evidence="8 11" id="KW-0645">Protease</keyword>
<dbReference type="InterPro" id="IPR002410">
    <property type="entry name" value="Peptidase_S33"/>
</dbReference>
<feature type="active site" description="Proton donor" evidence="12">
    <location>
        <position position="291"/>
    </location>
</feature>
<dbReference type="GO" id="GO:0006508">
    <property type="term" value="P:proteolysis"/>
    <property type="evidence" value="ECO:0007669"/>
    <property type="project" value="UniProtKB-KW"/>
</dbReference>
<evidence type="ECO:0000256" key="4">
    <source>
        <dbReference type="ARBA" id="ARBA00012568"/>
    </source>
</evidence>
<dbReference type="NCBIfam" id="TIGR01249">
    <property type="entry name" value="pro_imino_pep_1"/>
    <property type="match status" value="1"/>
</dbReference>
<dbReference type="EC" id="3.4.11.5" evidence="4 11"/>
<evidence type="ECO:0000259" key="14">
    <source>
        <dbReference type="Pfam" id="PF00561"/>
    </source>
</evidence>
<keyword evidence="16" id="KW-1185">Reference proteome</keyword>
<dbReference type="Proteomes" id="UP000175669">
    <property type="component" value="Unassembled WGS sequence"/>
</dbReference>
<dbReference type="EMBL" id="MASR01000001">
    <property type="protein sequence ID" value="OFE13565.1"/>
    <property type="molecule type" value="Genomic_DNA"/>
</dbReference>
<dbReference type="InterPro" id="IPR000073">
    <property type="entry name" value="AB_hydrolase_1"/>
</dbReference>
<dbReference type="PANTHER" id="PTHR43722:SF1">
    <property type="entry name" value="PROLINE IMINOPEPTIDASE"/>
    <property type="match status" value="1"/>
</dbReference>
<dbReference type="Gene3D" id="3.40.50.1820">
    <property type="entry name" value="alpha/beta hydrolase"/>
    <property type="match status" value="1"/>
</dbReference>
<proteinExistence type="inferred from homology"/>
<evidence type="ECO:0000256" key="1">
    <source>
        <dbReference type="ARBA" id="ARBA00001585"/>
    </source>
</evidence>
<evidence type="ECO:0000256" key="7">
    <source>
        <dbReference type="ARBA" id="ARBA00022490"/>
    </source>
</evidence>
<comment type="subcellular location">
    <subcellularLocation>
        <location evidence="2 11">Cytoplasm</location>
    </subcellularLocation>
</comment>
<evidence type="ECO:0000256" key="8">
    <source>
        <dbReference type="ARBA" id="ARBA00022670"/>
    </source>
</evidence>
<comment type="catalytic activity">
    <reaction evidence="1 11 13">
        <text>Release of N-terminal proline from a peptide.</text>
        <dbReference type="EC" id="3.4.11.5"/>
    </reaction>
</comment>
<dbReference type="GO" id="GO:0004177">
    <property type="term" value="F:aminopeptidase activity"/>
    <property type="evidence" value="ECO:0007669"/>
    <property type="project" value="UniProtKB-UniRule"/>
</dbReference>
<comment type="caution">
    <text evidence="15">The sequence shown here is derived from an EMBL/GenBank/DDBJ whole genome shotgun (WGS) entry which is preliminary data.</text>
</comment>
<dbReference type="PIRSF" id="PIRSF006431">
    <property type="entry name" value="Pept_S33"/>
    <property type="match status" value="1"/>
</dbReference>
<reference evidence="16" key="1">
    <citation type="submission" date="2016-07" db="EMBL/GenBank/DDBJ databases">
        <authorList>
            <person name="Florea S."/>
            <person name="Webb J.S."/>
            <person name="Jaromczyk J."/>
            <person name="Schardl C.L."/>
        </authorList>
    </citation>
    <scope>NUCLEOTIDE SEQUENCE [LARGE SCALE GENOMIC DNA]</scope>
    <source>
        <strain evidence="16">KCTC 42131</strain>
    </source>
</reference>
<dbReference type="PRINTS" id="PR00111">
    <property type="entry name" value="ABHYDROLASE"/>
</dbReference>
<dbReference type="GO" id="GO:0005737">
    <property type="term" value="C:cytoplasm"/>
    <property type="evidence" value="ECO:0007669"/>
    <property type="project" value="UniProtKB-SubCell"/>
</dbReference>
<evidence type="ECO:0000256" key="6">
    <source>
        <dbReference type="ARBA" id="ARBA00022438"/>
    </source>
</evidence>
<evidence type="ECO:0000256" key="10">
    <source>
        <dbReference type="ARBA" id="ARBA00029605"/>
    </source>
</evidence>
<comment type="similarity">
    <text evidence="3 11 13">Belongs to the peptidase S33 family.</text>
</comment>
<feature type="active site" description="Nucleophile" evidence="12">
    <location>
        <position position="111"/>
    </location>
</feature>
<sequence>MNSLYPPIEPFFSDTLAVSPQHSLYVERSGKKGGHPIIFLHGGPGSQVRAAHRRYFDPEFFDIVLFDQRGCGQSLPAGETQDNNTLALVGDINTIREALDIQGRMSLFGGSWGSTLALVYALHHPERVAAMVLRGIFLASADEISWFTQGVARFAPQAWKQLTDGMGDDLIDAYYRAVFDADEHSASEAARRWTVFEMQIMSIGTQVPGADPLPAPQASLALLNRARVQLHFLKNQSFLADTSLLDAAKTIQAPTTIVHGELDFVCPPITAWRLNQCLPNSRLRMVNNAGHGGLSEQLAPALREEVDALRDRLLNQ</sequence>
<accession>A0A1E8CMM9</accession>
<evidence type="ECO:0000256" key="11">
    <source>
        <dbReference type="PIRNR" id="PIRNR006431"/>
    </source>
</evidence>
<dbReference type="PRINTS" id="PR00793">
    <property type="entry name" value="PROAMNOPTASE"/>
</dbReference>
<evidence type="ECO:0000313" key="15">
    <source>
        <dbReference type="EMBL" id="OFE13565.1"/>
    </source>
</evidence>
<dbReference type="AlphaFoldDB" id="A0A1E8CMM9"/>
<protein>
    <recommendedName>
        <fullName evidence="5 11">Proline iminopeptidase</fullName>
        <shortName evidence="11">PIP</shortName>
        <ecNumber evidence="4 11">3.4.11.5</ecNumber>
    </recommendedName>
    <alternativeName>
        <fullName evidence="10 11">Prolyl aminopeptidase</fullName>
    </alternativeName>
</protein>
<keyword evidence="9 11" id="KW-0378">Hydrolase</keyword>
<dbReference type="InterPro" id="IPR005944">
    <property type="entry name" value="Pro_iminopeptidase"/>
</dbReference>
<evidence type="ECO:0000256" key="13">
    <source>
        <dbReference type="RuleBase" id="RU003421"/>
    </source>
</evidence>
<dbReference type="PANTHER" id="PTHR43722">
    <property type="entry name" value="PROLINE IMINOPEPTIDASE"/>
    <property type="match status" value="1"/>
</dbReference>
<evidence type="ECO:0000256" key="2">
    <source>
        <dbReference type="ARBA" id="ARBA00004496"/>
    </source>
</evidence>
<dbReference type="SUPFAM" id="SSF53474">
    <property type="entry name" value="alpha/beta-Hydrolases"/>
    <property type="match status" value="1"/>
</dbReference>
<evidence type="ECO:0000313" key="16">
    <source>
        <dbReference type="Proteomes" id="UP000175669"/>
    </source>
</evidence>
<feature type="active site" evidence="12">
    <location>
        <position position="263"/>
    </location>
</feature>
<evidence type="ECO:0000256" key="12">
    <source>
        <dbReference type="PIRSR" id="PIRSR006431-1"/>
    </source>
</evidence>
<keyword evidence="7 11" id="KW-0963">Cytoplasm</keyword>
<keyword evidence="6 11" id="KW-0031">Aminopeptidase</keyword>
<dbReference type="STRING" id="1524254.PHACT_10825"/>
<feature type="domain" description="AB hydrolase-1" evidence="14">
    <location>
        <begin position="36"/>
        <end position="293"/>
    </location>
</feature>
<dbReference type="InterPro" id="IPR029058">
    <property type="entry name" value="AB_hydrolase_fold"/>
</dbReference>
<dbReference type="Pfam" id="PF00561">
    <property type="entry name" value="Abhydrolase_1"/>
    <property type="match status" value="1"/>
</dbReference>